<proteinExistence type="predicted"/>
<accession>A0A286RBJ2</accession>
<dbReference type="KEGG" id="ttf:THTE_0723"/>
<sequence length="37" mass="3769">MQGGGAAVNFRDAAGLAREKGNGYASKTLVMPCLRSA</sequence>
<name>A0A286RBJ2_9BACT</name>
<keyword evidence="2" id="KW-1185">Reference proteome</keyword>
<gene>
    <name evidence="1" type="ORF">THTE_0723</name>
</gene>
<evidence type="ECO:0000313" key="1">
    <source>
        <dbReference type="EMBL" id="ASV73325.1"/>
    </source>
</evidence>
<dbReference type="AlphaFoldDB" id="A0A286RBJ2"/>
<evidence type="ECO:0000313" key="2">
    <source>
        <dbReference type="Proteomes" id="UP000215086"/>
    </source>
</evidence>
<protein>
    <submittedName>
        <fullName evidence="1">Uncharacterized protein</fullName>
    </submittedName>
</protein>
<organism evidence="1 2">
    <name type="scientific">Thermogutta terrifontis</name>
    <dbReference type="NCBI Taxonomy" id="1331910"/>
    <lineage>
        <taxon>Bacteria</taxon>
        <taxon>Pseudomonadati</taxon>
        <taxon>Planctomycetota</taxon>
        <taxon>Planctomycetia</taxon>
        <taxon>Pirellulales</taxon>
        <taxon>Thermoguttaceae</taxon>
        <taxon>Thermogutta</taxon>
    </lineage>
</organism>
<dbReference type="Proteomes" id="UP000215086">
    <property type="component" value="Chromosome"/>
</dbReference>
<dbReference type="EMBL" id="CP018477">
    <property type="protein sequence ID" value="ASV73325.1"/>
    <property type="molecule type" value="Genomic_DNA"/>
</dbReference>
<reference evidence="1 2" key="1">
    <citation type="journal article" name="Front. Microbiol.">
        <title>Sugar Metabolism of the First Thermophilic Planctomycete Thermogutta terrifontis: Comparative Genomic and Transcriptomic Approaches.</title>
        <authorList>
            <person name="Elcheninov A.G."/>
            <person name="Menzel P."/>
            <person name="Gudbergsdottir S.R."/>
            <person name="Slesarev A.I."/>
            <person name="Kadnikov V.V."/>
            <person name="Krogh A."/>
            <person name="Bonch-Osmolovskaya E.A."/>
            <person name="Peng X."/>
            <person name="Kublanov I.V."/>
        </authorList>
    </citation>
    <scope>NUCLEOTIDE SEQUENCE [LARGE SCALE GENOMIC DNA]</scope>
    <source>
        <strain evidence="1 2">R1</strain>
    </source>
</reference>